<dbReference type="SUPFAM" id="SSF51735">
    <property type="entry name" value="NAD(P)-binding Rossmann-fold domains"/>
    <property type="match status" value="1"/>
</dbReference>
<comment type="caution">
    <text evidence="2">The sequence shown here is derived from an EMBL/GenBank/DDBJ whole genome shotgun (WGS) entry which is preliminary data.</text>
</comment>
<organism evidence="2 3">
    <name type="scientific">Piscinibacter sakaiensis</name>
    <name type="common">Ideonella sakaiensis</name>
    <dbReference type="NCBI Taxonomy" id="1547922"/>
    <lineage>
        <taxon>Bacteria</taxon>
        <taxon>Pseudomonadati</taxon>
        <taxon>Pseudomonadota</taxon>
        <taxon>Betaproteobacteria</taxon>
        <taxon>Burkholderiales</taxon>
        <taxon>Sphaerotilaceae</taxon>
        <taxon>Piscinibacter</taxon>
    </lineage>
</organism>
<accession>A0A0K8PA20</accession>
<dbReference type="CDD" id="cd05244">
    <property type="entry name" value="BVR-B_like_SDR_a"/>
    <property type="match status" value="1"/>
</dbReference>
<dbReference type="EMBL" id="BBYR01000116">
    <property type="protein sequence ID" value="GAP39005.1"/>
    <property type="molecule type" value="Genomic_DNA"/>
</dbReference>
<dbReference type="InterPro" id="IPR016040">
    <property type="entry name" value="NAD(P)-bd_dom"/>
</dbReference>
<dbReference type="InterPro" id="IPR051606">
    <property type="entry name" value="Polyketide_Oxido-like"/>
</dbReference>
<dbReference type="Gene3D" id="3.40.50.720">
    <property type="entry name" value="NAD(P)-binding Rossmann-like Domain"/>
    <property type="match status" value="1"/>
</dbReference>
<dbReference type="STRING" id="1547922.ISF6_0424"/>
<dbReference type="Proteomes" id="UP000037660">
    <property type="component" value="Unassembled WGS sequence"/>
</dbReference>
<dbReference type="InterPro" id="IPR036291">
    <property type="entry name" value="NAD(P)-bd_dom_sf"/>
</dbReference>
<dbReference type="GO" id="GO:0016646">
    <property type="term" value="F:oxidoreductase activity, acting on the CH-NH group of donors, NAD or NADP as acceptor"/>
    <property type="evidence" value="ECO:0007669"/>
    <property type="project" value="TreeGrafter"/>
</dbReference>
<sequence length="212" mass="21962">MNLVLIGASGYVGSGLLQEALARGHAVRALVRDAAKLAPAPGLVVQSLDVFDTAALTAALRGADAVLTAFSGHAHGDVRADYLRGLRSILAAVKAAGVPRLLVVGGAGSLEVAPGVQLVDTPAFPAEWLGTALGARDALALLRDEPALDWTMLSPSALLVPGERTGRFRLGGDQLLVGADGESRISVADYAVAMLDELERPAHPRRRFTVGY</sequence>
<dbReference type="PANTHER" id="PTHR43355:SF2">
    <property type="entry name" value="FLAVIN REDUCTASE (NADPH)"/>
    <property type="match status" value="1"/>
</dbReference>
<reference evidence="2 3" key="2">
    <citation type="journal article" date="2016" name="Science">
        <title>A bacterium that degrades and assimilates poly(ethylene terephthalate).</title>
        <authorList>
            <person name="Yoshida S."/>
            <person name="Hiraga K."/>
            <person name="Takehana T."/>
            <person name="Taniguchi I."/>
            <person name="Yamaji H."/>
            <person name="Maeda Y."/>
            <person name="Toyohara K."/>
            <person name="Miyamoto K."/>
            <person name="Kimura Y."/>
            <person name="Oda K."/>
        </authorList>
    </citation>
    <scope>NUCLEOTIDE SEQUENCE [LARGE SCALE GENOMIC DNA]</scope>
    <source>
        <strain evidence="3">NBRC 110686 / TISTR 2288 / 201-F6</strain>
    </source>
</reference>
<gene>
    <name evidence="2" type="ORF">ISF6_0424</name>
</gene>
<dbReference type="RefSeq" id="WP_054022833.1">
    <property type="nucleotide sequence ID" value="NZ_BBYR01000116.1"/>
</dbReference>
<name>A0A0K8PA20_PISS1</name>
<protein>
    <submittedName>
        <fullName evidence="2">Rrf2-linked NADH-flavin reductase</fullName>
    </submittedName>
</protein>
<dbReference type="OrthoDB" id="7352421at2"/>
<dbReference type="PANTHER" id="PTHR43355">
    <property type="entry name" value="FLAVIN REDUCTASE (NADPH)"/>
    <property type="match status" value="1"/>
</dbReference>
<keyword evidence="3" id="KW-1185">Reference proteome</keyword>
<dbReference type="Pfam" id="PF13460">
    <property type="entry name" value="NAD_binding_10"/>
    <property type="match status" value="1"/>
</dbReference>
<evidence type="ECO:0000313" key="3">
    <source>
        <dbReference type="Proteomes" id="UP000037660"/>
    </source>
</evidence>
<proteinExistence type="predicted"/>
<evidence type="ECO:0000259" key="1">
    <source>
        <dbReference type="Pfam" id="PF13460"/>
    </source>
</evidence>
<dbReference type="AlphaFoldDB" id="A0A0K8PA20"/>
<reference evidence="3" key="1">
    <citation type="submission" date="2015-07" db="EMBL/GenBank/DDBJ databases">
        <title>Discovery of a poly(ethylene terephthalate assimilation.</title>
        <authorList>
            <person name="Yoshida S."/>
            <person name="Hiraga K."/>
            <person name="Takehana T."/>
            <person name="Taniguchi I."/>
            <person name="Yamaji H."/>
            <person name="Maeda Y."/>
            <person name="Toyohara K."/>
            <person name="Miyamoto K."/>
            <person name="Kimura Y."/>
            <person name="Oda K."/>
        </authorList>
    </citation>
    <scope>NUCLEOTIDE SEQUENCE [LARGE SCALE GENOMIC DNA]</scope>
    <source>
        <strain evidence="3">NBRC 110686 / TISTR 2288 / 201-F6</strain>
    </source>
</reference>
<evidence type="ECO:0000313" key="2">
    <source>
        <dbReference type="EMBL" id="GAP39005.1"/>
    </source>
</evidence>
<feature type="domain" description="NAD(P)-binding" evidence="1">
    <location>
        <begin position="7"/>
        <end position="197"/>
    </location>
</feature>